<dbReference type="PRINTS" id="PR00039">
    <property type="entry name" value="HTHLYSR"/>
</dbReference>
<name>A0ABU8WP73_9BURK</name>
<evidence type="ECO:0000256" key="4">
    <source>
        <dbReference type="ARBA" id="ARBA00023163"/>
    </source>
</evidence>
<evidence type="ECO:0000313" key="6">
    <source>
        <dbReference type="EMBL" id="MEJ8848573.1"/>
    </source>
</evidence>
<feature type="domain" description="HTH lysR-type" evidence="5">
    <location>
        <begin position="3"/>
        <end position="60"/>
    </location>
</feature>
<gene>
    <name evidence="6" type="ORF">WKW82_18075</name>
</gene>
<dbReference type="InterPro" id="IPR000847">
    <property type="entry name" value="LysR_HTH_N"/>
</dbReference>
<dbReference type="SUPFAM" id="SSF46785">
    <property type="entry name" value="Winged helix' DNA-binding domain"/>
    <property type="match status" value="1"/>
</dbReference>
<dbReference type="PANTHER" id="PTHR30346">
    <property type="entry name" value="TRANSCRIPTIONAL DUAL REGULATOR HCAR-RELATED"/>
    <property type="match status" value="1"/>
</dbReference>
<accession>A0ABU8WP73</accession>
<dbReference type="Proteomes" id="UP001385892">
    <property type="component" value="Unassembled WGS sequence"/>
</dbReference>
<protein>
    <submittedName>
        <fullName evidence="6">LysR family transcriptional regulator</fullName>
    </submittedName>
</protein>
<dbReference type="CDD" id="cd08414">
    <property type="entry name" value="PBP2_LTTR_aromatics_like"/>
    <property type="match status" value="1"/>
</dbReference>
<proteinExistence type="inferred from homology"/>
<keyword evidence="2" id="KW-0805">Transcription regulation</keyword>
<evidence type="ECO:0000313" key="7">
    <source>
        <dbReference type="Proteomes" id="UP001385892"/>
    </source>
</evidence>
<dbReference type="PANTHER" id="PTHR30346:SF17">
    <property type="entry name" value="LYSR FAMILY TRANSCRIPTIONAL REGULATOR"/>
    <property type="match status" value="1"/>
</dbReference>
<dbReference type="InterPro" id="IPR036390">
    <property type="entry name" value="WH_DNA-bd_sf"/>
</dbReference>
<keyword evidence="7" id="KW-1185">Reference proteome</keyword>
<evidence type="ECO:0000256" key="3">
    <source>
        <dbReference type="ARBA" id="ARBA00023125"/>
    </source>
</evidence>
<dbReference type="PROSITE" id="PS50931">
    <property type="entry name" value="HTH_LYSR"/>
    <property type="match status" value="1"/>
</dbReference>
<evidence type="ECO:0000256" key="1">
    <source>
        <dbReference type="ARBA" id="ARBA00009437"/>
    </source>
</evidence>
<dbReference type="InterPro" id="IPR005119">
    <property type="entry name" value="LysR_subst-bd"/>
</dbReference>
<comment type="caution">
    <text evidence="6">The sequence shown here is derived from an EMBL/GenBank/DDBJ whole genome shotgun (WGS) entry which is preliminary data.</text>
</comment>
<dbReference type="InterPro" id="IPR036388">
    <property type="entry name" value="WH-like_DNA-bd_sf"/>
</dbReference>
<dbReference type="Pfam" id="PF03466">
    <property type="entry name" value="LysR_substrate"/>
    <property type="match status" value="1"/>
</dbReference>
<dbReference type="Pfam" id="PF00126">
    <property type="entry name" value="HTH_1"/>
    <property type="match status" value="1"/>
</dbReference>
<dbReference type="EMBL" id="JBBKZT010000008">
    <property type="protein sequence ID" value="MEJ8848573.1"/>
    <property type="molecule type" value="Genomic_DNA"/>
</dbReference>
<sequence>MTMELRHLRYFVAVAETGNLSRAAEKLFIAQPPLSVQIRQLEEEMGTALFVRHPKGVRLTAAGESLLPEARYLLDRASRMKESVTGSASSGHLALGFVPSASSTVLPKLIRLLKKAHPALHIELREMISSEQAEAIAAGHLDAGIARTKPHHPRLMVAAEMSDPFCLALTPQEARRAGNPVELRSFANHDFVAFTRHRGPAYFDQSIYLCAKAGFSPRIRYEASTVHGVLDLVGAGLGVALVPSSCALLGVAGVSFRSLRGASAGEFLVLLQRKADSNPILPMLADAVRANFLELRHRMAATLVG</sequence>
<dbReference type="SUPFAM" id="SSF53850">
    <property type="entry name" value="Periplasmic binding protein-like II"/>
    <property type="match status" value="1"/>
</dbReference>
<dbReference type="Gene3D" id="3.40.190.10">
    <property type="entry name" value="Periplasmic binding protein-like II"/>
    <property type="match status" value="2"/>
</dbReference>
<keyword evidence="4" id="KW-0804">Transcription</keyword>
<evidence type="ECO:0000259" key="5">
    <source>
        <dbReference type="PROSITE" id="PS50931"/>
    </source>
</evidence>
<organism evidence="6 7">
    <name type="scientific">Variovorax rhizosphaerae</name>
    <dbReference type="NCBI Taxonomy" id="1836200"/>
    <lineage>
        <taxon>Bacteria</taxon>
        <taxon>Pseudomonadati</taxon>
        <taxon>Pseudomonadota</taxon>
        <taxon>Betaproteobacteria</taxon>
        <taxon>Burkholderiales</taxon>
        <taxon>Comamonadaceae</taxon>
        <taxon>Variovorax</taxon>
    </lineage>
</organism>
<dbReference type="RefSeq" id="WP_340343707.1">
    <property type="nucleotide sequence ID" value="NZ_JBBKZT010000008.1"/>
</dbReference>
<keyword evidence="3" id="KW-0238">DNA-binding</keyword>
<reference evidence="6 7" key="1">
    <citation type="submission" date="2024-03" db="EMBL/GenBank/DDBJ databases">
        <title>Novel species of the genus Variovorax.</title>
        <authorList>
            <person name="Liu Q."/>
            <person name="Xin Y.-H."/>
        </authorList>
    </citation>
    <scope>NUCLEOTIDE SEQUENCE [LARGE SCALE GENOMIC DNA]</scope>
    <source>
        <strain evidence="6 7">KACC 18900</strain>
    </source>
</reference>
<comment type="similarity">
    <text evidence="1">Belongs to the LysR transcriptional regulatory family.</text>
</comment>
<dbReference type="Gene3D" id="1.10.10.10">
    <property type="entry name" value="Winged helix-like DNA-binding domain superfamily/Winged helix DNA-binding domain"/>
    <property type="match status" value="1"/>
</dbReference>
<evidence type="ECO:0000256" key="2">
    <source>
        <dbReference type="ARBA" id="ARBA00023015"/>
    </source>
</evidence>